<keyword evidence="2" id="KW-1185">Reference proteome</keyword>
<name>A0A0D0DAD7_9AGAM</name>
<protein>
    <submittedName>
        <fullName evidence="1">Uncharacterized protein</fullName>
    </submittedName>
</protein>
<dbReference type="HOGENOM" id="CLU_1175755_0_0_1"/>
<evidence type="ECO:0000313" key="2">
    <source>
        <dbReference type="Proteomes" id="UP000054538"/>
    </source>
</evidence>
<dbReference type="InParanoid" id="A0A0D0DAD7"/>
<gene>
    <name evidence="1" type="ORF">PAXRUDRAFT_12256</name>
</gene>
<sequence length="236" mass="26661">MDYPPEERLRQYSQDVAAYTLNKLQQWRASMEQESNEVERFARRSSRTHHGHVHAGSRKCSQRAATVLFPRLSTFSFPPSTSARIPFTTFLASPDICFSDLTTSASRLGFVSFPLEWALVQRRRMNGISAGLGDFGNRCEEGERAILGDGHKKPDPRDTETTYSYSLSSSYHSIRSSMSFFDPDLNTRTTPTADLHDVRRVFRALDIDGRCPDVIVLEGHTRRAPIERVTDAVASI</sequence>
<dbReference type="OrthoDB" id="2689529at2759"/>
<dbReference type="EMBL" id="KN825130">
    <property type="protein sequence ID" value="KIK94092.1"/>
    <property type="molecule type" value="Genomic_DNA"/>
</dbReference>
<organism evidence="1 2">
    <name type="scientific">Paxillus rubicundulus Ve08.2h10</name>
    <dbReference type="NCBI Taxonomy" id="930991"/>
    <lineage>
        <taxon>Eukaryota</taxon>
        <taxon>Fungi</taxon>
        <taxon>Dikarya</taxon>
        <taxon>Basidiomycota</taxon>
        <taxon>Agaricomycotina</taxon>
        <taxon>Agaricomycetes</taxon>
        <taxon>Agaricomycetidae</taxon>
        <taxon>Boletales</taxon>
        <taxon>Paxilineae</taxon>
        <taxon>Paxillaceae</taxon>
        <taxon>Paxillus</taxon>
    </lineage>
</organism>
<reference evidence="2" key="2">
    <citation type="submission" date="2015-01" db="EMBL/GenBank/DDBJ databases">
        <title>Evolutionary Origins and Diversification of the Mycorrhizal Mutualists.</title>
        <authorList>
            <consortium name="DOE Joint Genome Institute"/>
            <consortium name="Mycorrhizal Genomics Consortium"/>
            <person name="Kohler A."/>
            <person name="Kuo A."/>
            <person name="Nagy L.G."/>
            <person name="Floudas D."/>
            <person name="Copeland A."/>
            <person name="Barry K.W."/>
            <person name="Cichocki N."/>
            <person name="Veneault-Fourrey C."/>
            <person name="LaButti K."/>
            <person name="Lindquist E.A."/>
            <person name="Lipzen A."/>
            <person name="Lundell T."/>
            <person name="Morin E."/>
            <person name="Murat C."/>
            <person name="Riley R."/>
            <person name="Ohm R."/>
            <person name="Sun H."/>
            <person name="Tunlid A."/>
            <person name="Henrissat B."/>
            <person name="Grigoriev I.V."/>
            <person name="Hibbett D.S."/>
            <person name="Martin F."/>
        </authorList>
    </citation>
    <scope>NUCLEOTIDE SEQUENCE [LARGE SCALE GENOMIC DNA]</scope>
    <source>
        <strain evidence="2">Ve08.2h10</strain>
    </source>
</reference>
<evidence type="ECO:0000313" key="1">
    <source>
        <dbReference type="EMBL" id="KIK94092.1"/>
    </source>
</evidence>
<dbReference type="AlphaFoldDB" id="A0A0D0DAD7"/>
<proteinExistence type="predicted"/>
<reference evidence="1 2" key="1">
    <citation type="submission" date="2014-04" db="EMBL/GenBank/DDBJ databases">
        <authorList>
            <consortium name="DOE Joint Genome Institute"/>
            <person name="Kuo A."/>
            <person name="Kohler A."/>
            <person name="Jargeat P."/>
            <person name="Nagy L.G."/>
            <person name="Floudas D."/>
            <person name="Copeland A."/>
            <person name="Barry K.W."/>
            <person name="Cichocki N."/>
            <person name="Veneault-Fourrey C."/>
            <person name="LaButti K."/>
            <person name="Lindquist E.A."/>
            <person name="Lipzen A."/>
            <person name="Lundell T."/>
            <person name="Morin E."/>
            <person name="Murat C."/>
            <person name="Sun H."/>
            <person name="Tunlid A."/>
            <person name="Henrissat B."/>
            <person name="Grigoriev I.V."/>
            <person name="Hibbett D.S."/>
            <person name="Martin F."/>
            <person name="Nordberg H.P."/>
            <person name="Cantor M.N."/>
            <person name="Hua S.X."/>
        </authorList>
    </citation>
    <scope>NUCLEOTIDE SEQUENCE [LARGE SCALE GENOMIC DNA]</scope>
    <source>
        <strain evidence="1 2">Ve08.2h10</strain>
    </source>
</reference>
<dbReference type="Proteomes" id="UP000054538">
    <property type="component" value="Unassembled WGS sequence"/>
</dbReference>
<accession>A0A0D0DAD7</accession>